<dbReference type="InParanoid" id="G7E1L1"/>
<feature type="signal peptide" evidence="2">
    <location>
        <begin position="1"/>
        <end position="20"/>
    </location>
</feature>
<accession>G7E1L1</accession>
<dbReference type="EMBL" id="BABT02000106">
    <property type="protein sequence ID" value="GAA96721.1"/>
    <property type="molecule type" value="Genomic_DNA"/>
</dbReference>
<dbReference type="HOGENOM" id="CLU_624169_0_0_1"/>
<keyword evidence="4" id="KW-1185">Reference proteome</keyword>
<evidence type="ECO:0000313" key="4">
    <source>
        <dbReference type="Proteomes" id="UP000009131"/>
    </source>
</evidence>
<keyword evidence="2" id="KW-0732">Signal</keyword>
<proteinExistence type="predicted"/>
<evidence type="ECO:0000256" key="1">
    <source>
        <dbReference type="SAM" id="MobiDB-lite"/>
    </source>
</evidence>
<reference evidence="3 4" key="1">
    <citation type="journal article" date="2011" name="J. Gen. Appl. Microbiol.">
        <title>Draft genome sequencing of the enigmatic basidiomycete Mixia osmundae.</title>
        <authorList>
            <person name="Nishida H."/>
            <person name="Nagatsuka Y."/>
            <person name="Sugiyama J."/>
        </authorList>
    </citation>
    <scope>NUCLEOTIDE SEQUENCE [LARGE SCALE GENOMIC DNA]</scope>
    <source>
        <strain evidence="4">CBS 9802 / IAM 14324 / JCM 22182 / KY 12970</strain>
    </source>
</reference>
<reference evidence="3 4" key="2">
    <citation type="journal article" date="2012" name="Open Biol.">
        <title>Characteristics of nucleosomes and linker DNA regions on the genome of the basidiomycete Mixia osmundae revealed by mono- and dinucleosome mapping.</title>
        <authorList>
            <person name="Nishida H."/>
            <person name="Kondo S."/>
            <person name="Matsumoto T."/>
            <person name="Suzuki Y."/>
            <person name="Yoshikawa H."/>
            <person name="Taylor T.D."/>
            <person name="Sugiyama J."/>
        </authorList>
    </citation>
    <scope>NUCLEOTIDE SEQUENCE [LARGE SCALE GENOMIC DNA]</scope>
    <source>
        <strain evidence="4">CBS 9802 / IAM 14324 / JCM 22182 / KY 12970</strain>
    </source>
</reference>
<feature type="region of interest" description="Disordered" evidence="1">
    <location>
        <begin position="406"/>
        <end position="439"/>
    </location>
</feature>
<gene>
    <name evidence="3" type="primary">Mo03392</name>
    <name evidence="3" type="ORF">E5Q_03392</name>
</gene>
<feature type="chain" id="PRO_5003492362" evidence="2">
    <location>
        <begin position="21"/>
        <end position="439"/>
    </location>
</feature>
<organism evidence="3 4">
    <name type="scientific">Mixia osmundae (strain CBS 9802 / IAM 14324 / JCM 22182 / KY 12970)</name>
    <dbReference type="NCBI Taxonomy" id="764103"/>
    <lineage>
        <taxon>Eukaryota</taxon>
        <taxon>Fungi</taxon>
        <taxon>Dikarya</taxon>
        <taxon>Basidiomycota</taxon>
        <taxon>Pucciniomycotina</taxon>
        <taxon>Mixiomycetes</taxon>
        <taxon>Mixiales</taxon>
        <taxon>Mixiaceae</taxon>
        <taxon>Mixia</taxon>
    </lineage>
</organism>
<evidence type="ECO:0000256" key="2">
    <source>
        <dbReference type="SAM" id="SignalP"/>
    </source>
</evidence>
<dbReference type="Proteomes" id="UP000009131">
    <property type="component" value="Unassembled WGS sequence"/>
</dbReference>
<feature type="compositionally biased region" description="Low complexity" evidence="1">
    <location>
        <begin position="412"/>
        <end position="422"/>
    </location>
</feature>
<comment type="caution">
    <text evidence="3">The sequence shown here is derived from an EMBL/GenBank/DDBJ whole genome shotgun (WGS) entry which is preliminary data.</text>
</comment>
<name>G7E1L1_MIXOS</name>
<sequence>MRSVVYPVAFLAALSGLVKAGDAPAFVDHAPASPAMSNLMDRISARIGSGLAVNKAPAFLKSNATSASNETTASGGEAKKSDLTARTFGEPYKLAPREGPNVKAEILAALKTAGNMTTGSATNMTSSSGTVKVATPPHNNAHPGEPISNVTAASPINNATTGMPAMTPVVDEQLVRRAHNHTHHAKHTANPNVAKAAKLANTSARVLAPARASAASGSTHAAAASSASPASVAAASASATSSADGMGPYTGMIGLWGGYMPAETPDAGFPAPSAAPIAVKRNADASPDDPWGNAATWFTGGTGLWFGGASVGGMVTPSSLPSSLPIPVVSAAPVAVSSPVPAVDVSVPISSAVGASTIATDSAAPVLVAAPSSVISSTAPSLAPTAPAAVRVVTTTVTTTTTYTKRYHRHSSSTATALPSSTGMVRRHRQERRGPVLIH</sequence>
<evidence type="ECO:0000313" key="3">
    <source>
        <dbReference type="EMBL" id="GAA96721.1"/>
    </source>
</evidence>
<dbReference type="AlphaFoldDB" id="G7E1L1"/>
<protein>
    <submittedName>
        <fullName evidence="3">Uncharacterized protein</fullName>
    </submittedName>
</protein>